<dbReference type="Proteomes" id="UP001461498">
    <property type="component" value="Unassembled WGS sequence"/>
</dbReference>
<keyword evidence="1 4" id="KW-0732">Signal</keyword>
<name>A0AAW1DR42_9HEMI</name>
<evidence type="ECO:0000256" key="3">
    <source>
        <dbReference type="ARBA" id="ARBA00022837"/>
    </source>
</evidence>
<dbReference type="AlphaFoldDB" id="A0AAW1DR42"/>
<feature type="signal peptide" evidence="4">
    <location>
        <begin position="1"/>
        <end position="18"/>
    </location>
</feature>
<dbReference type="InterPro" id="IPR011992">
    <property type="entry name" value="EF-hand-dom_pair"/>
</dbReference>
<accession>A0AAW1DR42</accession>
<dbReference type="PANTHER" id="PTHR23104">
    <property type="entry name" value="MULTIPLE COAGULATION FACTOR DEFICIENCY PROTEIN 2 NEURAL STEM CELL DERIVED NEURONAL SURVIVAL PROTEIN"/>
    <property type="match status" value="1"/>
</dbReference>
<evidence type="ECO:0000256" key="1">
    <source>
        <dbReference type="ARBA" id="ARBA00022729"/>
    </source>
</evidence>
<evidence type="ECO:0000256" key="2">
    <source>
        <dbReference type="ARBA" id="ARBA00022737"/>
    </source>
</evidence>
<evidence type="ECO:0000256" key="4">
    <source>
        <dbReference type="SAM" id="SignalP"/>
    </source>
</evidence>
<comment type="caution">
    <text evidence="5">The sequence shown here is derived from an EMBL/GenBank/DDBJ whole genome shotgun (WGS) entry which is preliminary data.</text>
</comment>
<organism evidence="5 6">
    <name type="scientific">Rhynocoris fuscipes</name>
    <dbReference type="NCBI Taxonomy" id="488301"/>
    <lineage>
        <taxon>Eukaryota</taxon>
        <taxon>Metazoa</taxon>
        <taxon>Ecdysozoa</taxon>
        <taxon>Arthropoda</taxon>
        <taxon>Hexapoda</taxon>
        <taxon>Insecta</taxon>
        <taxon>Pterygota</taxon>
        <taxon>Neoptera</taxon>
        <taxon>Paraneoptera</taxon>
        <taxon>Hemiptera</taxon>
        <taxon>Heteroptera</taxon>
        <taxon>Panheteroptera</taxon>
        <taxon>Cimicomorpha</taxon>
        <taxon>Reduviidae</taxon>
        <taxon>Harpactorinae</taxon>
        <taxon>Harpactorini</taxon>
        <taxon>Rhynocoris</taxon>
    </lineage>
</organism>
<dbReference type="Gene3D" id="1.10.238.10">
    <property type="entry name" value="EF-hand"/>
    <property type="match status" value="1"/>
</dbReference>
<protein>
    <recommendedName>
        <fullName evidence="7">Multiple coagulation factor deficiency protein 2</fullName>
    </recommendedName>
</protein>
<reference evidence="5 6" key="1">
    <citation type="submission" date="2022-12" db="EMBL/GenBank/DDBJ databases">
        <title>Chromosome-level genome assembly of true bugs.</title>
        <authorList>
            <person name="Ma L."/>
            <person name="Li H."/>
        </authorList>
    </citation>
    <scope>NUCLEOTIDE SEQUENCE [LARGE SCALE GENOMIC DNA]</scope>
    <source>
        <strain evidence="5">Lab_2022b</strain>
    </source>
</reference>
<dbReference type="InterPro" id="IPR052110">
    <property type="entry name" value="MCFD2-like"/>
</dbReference>
<gene>
    <name evidence="5" type="ORF">O3M35_000310</name>
</gene>
<evidence type="ECO:0000313" key="6">
    <source>
        <dbReference type="Proteomes" id="UP001461498"/>
    </source>
</evidence>
<dbReference type="PROSITE" id="PS00018">
    <property type="entry name" value="EF_HAND_1"/>
    <property type="match status" value="1"/>
</dbReference>
<keyword evidence="6" id="KW-1185">Reference proteome</keyword>
<dbReference type="EMBL" id="JAPXFL010000001">
    <property type="protein sequence ID" value="KAK9511698.1"/>
    <property type="molecule type" value="Genomic_DNA"/>
</dbReference>
<dbReference type="SUPFAM" id="SSF47473">
    <property type="entry name" value="EF-hand"/>
    <property type="match status" value="1"/>
</dbReference>
<keyword evidence="3" id="KW-0106">Calcium</keyword>
<sequence>MSHMHLIWYFLPIVGVISIRGPHHPKGHHHYKPKADGPKLTQDSQLLHDVEHIQDDLAGTLPDDAAEKMTPEELEFHYFKLHDFDHNTKLDGLEILHAIRHSLGHDDDHENSTSAQIESSTYYKKPTPAQDFAFFVDLIDHVLLEDDTDRDGYLSYVEYAIGRQRDLKMKAELSKQYGG</sequence>
<dbReference type="PANTHER" id="PTHR23104:SF1">
    <property type="entry name" value="EF-HAND DOMAIN-CONTAINING PROTEIN"/>
    <property type="match status" value="1"/>
</dbReference>
<evidence type="ECO:0000313" key="5">
    <source>
        <dbReference type="EMBL" id="KAK9511698.1"/>
    </source>
</evidence>
<keyword evidence="2" id="KW-0677">Repeat</keyword>
<proteinExistence type="predicted"/>
<evidence type="ECO:0008006" key="7">
    <source>
        <dbReference type="Google" id="ProtNLM"/>
    </source>
</evidence>
<dbReference type="InterPro" id="IPR018247">
    <property type="entry name" value="EF_Hand_1_Ca_BS"/>
</dbReference>
<feature type="chain" id="PRO_5043710372" description="Multiple coagulation factor deficiency protein 2" evidence="4">
    <location>
        <begin position="19"/>
        <end position="179"/>
    </location>
</feature>